<evidence type="ECO:0000313" key="4">
    <source>
        <dbReference type="RefSeq" id="XP_018319861.1"/>
    </source>
</evidence>
<feature type="transmembrane region" description="Helical" evidence="1">
    <location>
        <begin position="240"/>
        <end position="259"/>
    </location>
</feature>
<name>A0A1W4W6Z1_AGRPL</name>
<dbReference type="RefSeq" id="XP_018319861.1">
    <property type="nucleotide sequence ID" value="XM_018464359.1"/>
</dbReference>
<keyword evidence="1" id="KW-0812">Transmembrane</keyword>
<evidence type="ECO:0000259" key="2">
    <source>
        <dbReference type="SMART" id="SM00703"/>
    </source>
</evidence>
<dbReference type="GeneID" id="108733266"/>
<dbReference type="InterPro" id="IPR052728">
    <property type="entry name" value="O2_lipid_transport_reg"/>
</dbReference>
<dbReference type="InParanoid" id="A0A1W4W6Z1"/>
<feature type="transmembrane region" description="Helical" evidence="1">
    <location>
        <begin position="464"/>
        <end position="484"/>
    </location>
</feature>
<accession>A0A1W4W6Z1</accession>
<evidence type="ECO:0000313" key="3">
    <source>
        <dbReference type="Proteomes" id="UP000192223"/>
    </source>
</evidence>
<keyword evidence="1" id="KW-0472">Membrane</keyword>
<dbReference type="Pfam" id="PF01757">
    <property type="entry name" value="Acyl_transf_3"/>
    <property type="match status" value="1"/>
</dbReference>
<feature type="transmembrane region" description="Helical" evidence="1">
    <location>
        <begin position="527"/>
        <end position="548"/>
    </location>
</feature>
<reference evidence="4" key="1">
    <citation type="submission" date="2025-08" db="UniProtKB">
        <authorList>
            <consortium name="RefSeq"/>
        </authorList>
    </citation>
    <scope>IDENTIFICATION</scope>
    <source>
        <tissue evidence="4">Entire body</tissue>
    </source>
</reference>
<feature type="transmembrane region" description="Helical" evidence="1">
    <location>
        <begin position="400"/>
        <end position="417"/>
    </location>
</feature>
<gene>
    <name evidence="4" type="primary">LOC108733266</name>
</gene>
<dbReference type="InterPro" id="IPR002656">
    <property type="entry name" value="Acyl_transf_3_dom"/>
</dbReference>
<dbReference type="PANTHER" id="PTHR11161:SF0">
    <property type="entry name" value="O-ACYLTRANSFERASE LIKE PROTEIN"/>
    <property type="match status" value="1"/>
</dbReference>
<dbReference type="OrthoDB" id="118951at2759"/>
<feature type="domain" description="Nose resistant-to-fluoxetine protein N-terminal" evidence="2">
    <location>
        <begin position="50"/>
        <end position="205"/>
    </location>
</feature>
<protein>
    <submittedName>
        <fullName evidence="4">Nose resistant to fluoxetine protein 6-like isoform X1</fullName>
    </submittedName>
</protein>
<feature type="transmembrane region" description="Helical" evidence="1">
    <location>
        <begin position="560"/>
        <end position="578"/>
    </location>
</feature>
<keyword evidence="1" id="KW-1133">Transmembrane helix</keyword>
<dbReference type="Pfam" id="PF20146">
    <property type="entry name" value="NRF"/>
    <property type="match status" value="1"/>
</dbReference>
<organism evidence="3 4">
    <name type="scientific">Agrilus planipennis</name>
    <name type="common">Emerald ash borer</name>
    <name type="synonym">Agrilus marcopoli</name>
    <dbReference type="NCBI Taxonomy" id="224129"/>
    <lineage>
        <taxon>Eukaryota</taxon>
        <taxon>Metazoa</taxon>
        <taxon>Ecdysozoa</taxon>
        <taxon>Arthropoda</taxon>
        <taxon>Hexapoda</taxon>
        <taxon>Insecta</taxon>
        <taxon>Pterygota</taxon>
        <taxon>Neoptera</taxon>
        <taxon>Endopterygota</taxon>
        <taxon>Coleoptera</taxon>
        <taxon>Polyphaga</taxon>
        <taxon>Elateriformia</taxon>
        <taxon>Buprestoidea</taxon>
        <taxon>Buprestidae</taxon>
        <taxon>Agrilinae</taxon>
        <taxon>Agrilus</taxon>
    </lineage>
</organism>
<proteinExistence type="predicted"/>
<keyword evidence="3" id="KW-1185">Reference proteome</keyword>
<feature type="transmembrane region" description="Helical" evidence="1">
    <location>
        <begin position="630"/>
        <end position="651"/>
    </location>
</feature>
<feature type="transmembrane region" description="Helical" evidence="1">
    <location>
        <begin position="598"/>
        <end position="618"/>
    </location>
</feature>
<dbReference type="SMART" id="SM00703">
    <property type="entry name" value="NRF"/>
    <property type="match status" value="1"/>
</dbReference>
<dbReference type="InterPro" id="IPR006621">
    <property type="entry name" value="Nose-resist-to-fluoxetine_N"/>
</dbReference>
<dbReference type="FunCoup" id="A0A1W4W6Z1">
    <property type="interactions" value="2"/>
</dbReference>
<dbReference type="AlphaFoldDB" id="A0A1W4W6Z1"/>
<sequence length="730" mass="84304">MFFVLTMDFHKLLFVFYLVSVFKKGYYSQSLAKEMMQVLLENVKTPANSSEMCQTQLNELWSSFINGEQWAWKMLDASSKIPSGYQEGNYRDLGNFDECININHQGRSTIKGKYCYSGIVTVLPRYINLTTSIGSYNHTDFNYLNPIISSIQNSQLKPVLKNESFITSLVEYTKARAVGDLNLDQILNLINNYGLIITSLSLCLPHHCVPSELPLPQFALGFDRICVTEESFYKLDASDYAAIIILVLIALVMLVSTIYDIHLKIEDKKPGHKIFIAYSVLTNGKILFNTSKSSNHLLCLEGLKTLSIFWIILGHRYSSSEDIFAINFNEIQTIAKQLQSQYVQAAQYAVDTFLVLSGCLLTYLAIKPMTEFRNKIANHSILKKAFTITSYTLSSYMHRYLRLTPPVAALFVYYVTLSRRLGNGPVYNFITDRQRQPCVDNWWSFFLYIENYAHTSEMCITHTWYINVDMQMFIFSPLLLWSIVLYRKKMLFIGLPLLIIISTVVVFLIMYINEILWYSQSFYDKYYYVTHTHLAPWFIGMVLGIVLYNSKNKKLQMNKLLTTSIWCIVLLAIPNLILAQCDPSYNYERFKTSIWTALHKPAFAFCIFWIVFACENGYGGIINKFLSSSIFQIFSRLAYSMYLIQFIPMLLDLTQIRAPIYFNHYTMTRAFLADLVLTTILAIIWTLAFELPIRAIDKIIFGKDKRKKLVEKPHEDVPTESSIQIPSILV</sequence>
<evidence type="ECO:0000256" key="1">
    <source>
        <dbReference type="SAM" id="Phobius"/>
    </source>
</evidence>
<feature type="transmembrane region" description="Helical" evidence="1">
    <location>
        <begin position="491"/>
        <end position="512"/>
    </location>
</feature>
<feature type="transmembrane region" description="Helical" evidence="1">
    <location>
        <begin position="671"/>
        <end position="693"/>
    </location>
</feature>
<dbReference type="PANTHER" id="PTHR11161">
    <property type="entry name" value="O-ACYLTRANSFERASE"/>
    <property type="match status" value="1"/>
</dbReference>
<dbReference type="KEGG" id="apln:108733266"/>
<dbReference type="GO" id="GO:0016747">
    <property type="term" value="F:acyltransferase activity, transferring groups other than amino-acyl groups"/>
    <property type="evidence" value="ECO:0007669"/>
    <property type="project" value="InterPro"/>
</dbReference>
<dbReference type="Proteomes" id="UP000192223">
    <property type="component" value="Unplaced"/>
</dbReference>